<dbReference type="AlphaFoldDB" id="A0A453LUE9"/>
<name>A0A453LUE9_AEGTS</name>
<protein>
    <submittedName>
        <fullName evidence="1">Uncharacterized protein</fullName>
    </submittedName>
</protein>
<organism evidence="1 2">
    <name type="scientific">Aegilops tauschii subsp. strangulata</name>
    <name type="common">Goatgrass</name>
    <dbReference type="NCBI Taxonomy" id="200361"/>
    <lineage>
        <taxon>Eukaryota</taxon>
        <taxon>Viridiplantae</taxon>
        <taxon>Streptophyta</taxon>
        <taxon>Embryophyta</taxon>
        <taxon>Tracheophyta</taxon>
        <taxon>Spermatophyta</taxon>
        <taxon>Magnoliopsida</taxon>
        <taxon>Liliopsida</taxon>
        <taxon>Poales</taxon>
        <taxon>Poaceae</taxon>
        <taxon>BOP clade</taxon>
        <taxon>Pooideae</taxon>
        <taxon>Triticodae</taxon>
        <taxon>Triticeae</taxon>
        <taxon>Triticinae</taxon>
        <taxon>Aegilops</taxon>
    </lineage>
</organism>
<reference evidence="2" key="1">
    <citation type="journal article" date="2014" name="Science">
        <title>Ancient hybridizations among the ancestral genomes of bread wheat.</title>
        <authorList>
            <consortium name="International Wheat Genome Sequencing Consortium,"/>
            <person name="Marcussen T."/>
            <person name="Sandve S.R."/>
            <person name="Heier L."/>
            <person name="Spannagl M."/>
            <person name="Pfeifer M."/>
            <person name="Jakobsen K.S."/>
            <person name="Wulff B.B."/>
            <person name="Steuernagel B."/>
            <person name="Mayer K.F."/>
            <person name="Olsen O.A."/>
        </authorList>
    </citation>
    <scope>NUCLEOTIDE SEQUENCE [LARGE SCALE GENOMIC DNA]</scope>
    <source>
        <strain evidence="2">cv. AL8/78</strain>
    </source>
</reference>
<proteinExistence type="predicted"/>
<dbReference type="Proteomes" id="UP000015105">
    <property type="component" value="Chromosome 5D"/>
</dbReference>
<dbReference type="EnsemblPlants" id="AET5Gv20912200.15">
    <property type="protein sequence ID" value="AET5Gv20912200.15"/>
    <property type="gene ID" value="AET5Gv20912200"/>
</dbReference>
<reference evidence="2" key="2">
    <citation type="journal article" date="2017" name="Nat. Plants">
        <title>The Aegilops tauschii genome reveals multiple impacts of transposons.</title>
        <authorList>
            <person name="Zhao G."/>
            <person name="Zou C."/>
            <person name="Li K."/>
            <person name="Wang K."/>
            <person name="Li T."/>
            <person name="Gao L."/>
            <person name="Zhang X."/>
            <person name="Wang H."/>
            <person name="Yang Z."/>
            <person name="Liu X."/>
            <person name="Jiang W."/>
            <person name="Mao L."/>
            <person name="Kong X."/>
            <person name="Jiao Y."/>
            <person name="Jia J."/>
        </authorList>
    </citation>
    <scope>NUCLEOTIDE SEQUENCE [LARGE SCALE GENOMIC DNA]</scope>
    <source>
        <strain evidence="2">cv. AL8/78</strain>
    </source>
</reference>
<reference evidence="1" key="3">
    <citation type="journal article" date="2017" name="Nature">
        <title>Genome sequence of the progenitor of the wheat D genome Aegilops tauschii.</title>
        <authorList>
            <person name="Luo M.C."/>
            <person name="Gu Y.Q."/>
            <person name="Puiu D."/>
            <person name="Wang H."/>
            <person name="Twardziok S.O."/>
            <person name="Deal K.R."/>
            <person name="Huo N."/>
            <person name="Zhu T."/>
            <person name="Wang L."/>
            <person name="Wang Y."/>
            <person name="McGuire P.E."/>
            <person name="Liu S."/>
            <person name="Long H."/>
            <person name="Ramasamy R.K."/>
            <person name="Rodriguez J.C."/>
            <person name="Van S.L."/>
            <person name="Yuan L."/>
            <person name="Wang Z."/>
            <person name="Xia Z."/>
            <person name="Xiao L."/>
            <person name="Anderson O.D."/>
            <person name="Ouyang S."/>
            <person name="Liang Y."/>
            <person name="Zimin A.V."/>
            <person name="Pertea G."/>
            <person name="Qi P."/>
            <person name="Bennetzen J.L."/>
            <person name="Dai X."/>
            <person name="Dawson M.W."/>
            <person name="Muller H.G."/>
            <person name="Kugler K."/>
            <person name="Rivarola-Duarte L."/>
            <person name="Spannagl M."/>
            <person name="Mayer K.F.X."/>
            <person name="Lu F.H."/>
            <person name="Bevan M.W."/>
            <person name="Leroy P."/>
            <person name="Li P."/>
            <person name="You F.M."/>
            <person name="Sun Q."/>
            <person name="Liu Z."/>
            <person name="Lyons E."/>
            <person name="Wicker T."/>
            <person name="Salzberg S.L."/>
            <person name="Devos K.M."/>
            <person name="Dvorak J."/>
        </authorList>
    </citation>
    <scope>NUCLEOTIDE SEQUENCE [LARGE SCALE GENOMIC DNA]</scope>
    <source>
        <strain evidence="1">cv. AL8/78</strain>
    </source>
</reference>
<keyword evidence="2" id="KW-1185">Reference proteome</keyword>
<reference evidence="1" key="5">
    <citation type="journal article" date="2021" name="G3 (Bethesda)">
        <title>Aegilops tauschii genome assembly Aet v5.0 features greater sequence contiguity and improved annotation.</title>
        <authorList>
            <person name="Wang L."/>
            <person name="Zhu T."/>
            <person name="Rodriguez J.C."/>
            <person name="Deal K.R."/>
            <person name="Dubcovsky J."/>
            <person name="McGuire P.E."/>
            <person name="Lux T."/>
            <person name="Spannagl M."/>
            <person name="Mayer K.F.X."/>
            <person name="Baldrich P."/>
            <person name="Meyers B.C."/>
            <person name="Huo N."/>
            <person name="Gu Y.Q."/>
            <person name="Zhou H."/>
            <person name="Devos K.M."/>
            <person name="Bennetzen J.L."/>
            <person name="Unver T."/>
            <person name="Budak H."/>
            <person name="Gulick P.J."/>
            <person name="Galiba G."/>
            <person name="Kalapos B."/>
            <person name="Nelson D.R."/>
            <person name="Li P."/>
            <person name="You F.M."/>
            <person name="Luo M.C."/>
            <person name="Dvorak J."/>
        </authorList>
    </citation>
    <scope>NUCLEOTIDE SEQUENCE [LARGE SCALE GENOMIC DNA]</scope>
    <source>
        <strain evidence="1">cv. AL8/78</strain>
    </source>
</reference>
<sequence length="32" mass="3531">PILVSELGFPGSSSFHIYFLQSRSVNCFSPLT</sequence>
<dbReference type="Gramene" id="AET5Gv20912200.15">
    <property type="protein sequence ID" value="AET5Gv20912200.15"/>
    <property type="gene ID" value="AET5Gv20912200"/>
</dbReference>
<accession>A0A453LUE9</accession>
<reference evidence="1" key="4">
    <citation type="submission" date="2019-03" db="UniProtKB">
        <authorList>
            <consortium name="EnsemblPlants"/>
        </authorList>
    </citation>
    <scope>IDENTIFICATION</scope>
</reference>
<evidence type="ECO:0000313" key="2">
    <source>
        <dbReference type="Proteomes" id="UP000015105"/>
    </source>
</evidence>
<evidence type="ECO:0000313" key="1">
    <source>
        <dbReference type="EnsemblPlants" id="AET5Gv20912200.15"/>
    </source>
</evidence>